<accession>A0A1H8L459</accession>
<dbReference type="InterPro" id="IPR013328">
    <property type="entry name" value="6PGD_dom2"/>
</dbReference>
<dbReference type="OrthoDB" id="271711at2"/>
<dbReference type="EMBL" id="FOCO01000038">
    <property type="protein sequence ID" value="SEN99934.1"/>
    <property type="molecule type" value="Genomic_DNA"/>
</dbReference>
<dbReference type="Proteomes" id="UP000183002">
    <property type="component" value="Unassembled WGS sequence"/>
</dbReference>
<dbReference type="AlphaFoldDB" id="A0A1H8L459"/>
<feature type="domain" description="Mannitol dehydrogenase N-terminal" evidence="2">
    <location>
        <begin position="29"/>
        <end position="275"/>
    </location>
</feature>
<dbReference type="PANTHER" id="PTHR43362">
    <property type="entry name" value="MANNITOL DEHYDROGENASE DSF1-RELATED"/>
    <property type="match status" value="1"/>
</dbReference>
<protein>
    <submittedName>
        <fullName evidence="4">Fructuronate reductase</fullName>
    </submittedName>
</protein>
<evidence type="ECO:0000259" key="2">
    <source>
        <dbReference type="Pfam" id="PF01232"/>
    </source>
</evidence>
<proteinExistence type="predicted"/>
<dbReference type="PANTHER" id="PTHR43362:SF1">
    <property type="entry name" value="MANNITOL DEHYDROGENASE 2-RELATED"/>
    <property type="match status" value="1"/>
</dbReference>
<feature type="domain" description="Mannitol dehydrogenase C-terminal" evidence="3">
    <location>
        <begin position="284"/>
        <end position="435"/>
    </location>
</feature>
<sequence length="489" mass="52783">MTRLGANRLASVPKDVQTPGYDRANCGVGIVHLGLGAFHRAHQALCTDIAMAAGGGDWKIIGVSMRNEQIAADLNDQDGLYTLIVKGSGAPKAQIIGSIARALCARTQADKVLEALSDPAVRIVTTTVTEKGYGIDRATGGVDPSLPIIARDLAGEGAPEGVIGLLVAALAERRARGIAPFTVLCCDNLPDNGAFVRGGLIDFAKRRDAALGRWIAANVACPSSMVDRITPAQTPATRDLARALTGAEDVLAIETEPFSQWVIEDHFPTGRPQWEAAGVIFAADVAPFEKMKLRLLNGSHSLIAYMGALLGKKYVRDVMDDPKLEALVGRHLEAACATLPSMPNMDLAQYRADLIERFRNPNIAHQTCQIAADGSEKMPQRIFAPALDALRADQPLRPFAFATALWIWFCRDDDSQSCQLNDPRAQHLKKAARQATPHMIFAEFEKIAGMLPKELASSCVWRAEVLSVLTELTHRPAQQVIQAESEKFG</sequence>
<dbReference type="InterPro" id="IPR050988">
    <property type="entry name" value="Mannitol_DH/Oxidoreductase"/>
</dbReference>
<reference evidence="4 5" key="1">
    <citation type="submission" date="2016-10" db="EMBL/GenBank/DDBJ databases">
        <authorList>
            <person name="de Groot N.N."/>
        </authorList>
    </citation>
    <scope>NUCLEOTIDE SEQUENCE [LARGE SCALE GENOMIC DNA]</scope>
    <source>
        <strain evidence="4 5">CGMCC 1.10836</strain>
    </source>
</reference>
<dbReference type="InterPro" id="IPR013131">
    <property type="entry name" value="Mannitol_DH_N"/>
</dbReference>
<dbReference type="PRINTS" id="PR00084">
    <property type="entry name" value="MTLDHDRGNASE"/>
</dbReference>
<dbReference type="GO" id="GO:0016616">
    <property type="term" value="F:oxidoreductase activity, acting on the CH-OH group of donors, NAD or NADP as acceptor"/>
    <property type="evidence" value="ECO:0007669"/>
    <property type="project" value="TreeGrafter"/>
</dbReference>
<dbReference type="RefSeq" id="WP_050518525.1">
    <property type="nucleotide sequence ID" value="NZ_FOCO01000038.1"/>
</dbReference>
<dbReference type="SUPFAM" id="SSF51735">
    <property type="entry name" value="NAD(P)-binding Rossmann-fold domains"/>
    <property type="match status" value="1"/>
</dbReference>
<dbReference type="Gene3D" id="1.10.1040.10">
    <property type="entry name" value="N-(1-d-carboxylethyl)-l-norvaline Dehydrogenase, domain 2"/>
    <property type="match status" value="1"/>
</dbReference>
<keyword evidence="1" id="KW-0560">Oxidoreductase</keyword>
<dbReference type="Pfam" id="PF01232">
    <property type="entry name" value="Mannitol_dh"/>
    <property type="match status" value="1"/>
</dbReference>
<keyword evidence="5" id="KW-1185">Reference proteome</keyword>
<evidence type="ECO:0000313" key="5">
    <source>
        <dbReference type="Proteomes" id="UP000183002"/>
    </source>
</evidence>
<gene>
    <name evidence="4" type="ORF">SAMN05216227_103818</name>
</gene>
<name>A0A1H8L459_9RHOB</name>
<dbReference type="InterPro" id="IPR036291">
    <property type="entry name" value="NAD(P)-bd_dom_sf"/>
</dbReference>
<dbReference type="SUPFAM" id="SSF48179">
    <property type="entry name" value="6-phosphogluconate dehydrogenase C-terminal domain-like"/>
    <property type="match status" value="1"/>
</dbReference>
<evidence type="ECO:0000313" key="4">
    <source>
        <dbReference type="EMBL" id="SEN99934.1"/>
    </source>
</evidence>
<dbReference type="STRING" id="1077947.SAMN05216227_103818"/>
<organism evidence="4 5">
    <name type="scientific">Pseudorhodobacter antarcticus</name>
    <dbReference type="NCBI Taxonomy" id="1077947"/>
    <lineage>
        <taxon>Bacteria</taxon>
        <taxon>Pseudomonadati</taxon>
        <taxon>Pseudomonadota</taxon>
        <taxon>Alphaproteobacteria</taxon>
        <taxon>Rhodobacterales</taxon>
        <taxon>Paracoccaceae</taxon>
        <taxon>Pseudorhodobacter</taxon>
    </lineage>
</organism>
<dbReference type="InterPro" id="IPR008927">
    <property type="entry name" value="6-PGluconate_DH-like_C_sf"/>
</dbReference>
<evidence type="ECO:0000256" key="1">
    <source>
        <dbReference type="ARBA" id="ARBA00023002"/>
    </source>
</evidence>
<dbReference type="InterPro" id="IPR000669">
    <property type="entry name" value="Mannitol_DH"/>
</dbReference>
<evidence type="ECO:0000259" key="3">
    <source>
        <dbReference type="Pfam" id="PF08125"/>
    </source>
</evidence>
<dbReference type="Gene3D" id="3.40.50.720">
    <property type="entry name" value="NAD(P)-binding Rossmann-like Domain"/>
    <property type="match status" value="1"/>
</dbReference>
<dbReference type="Pfam" id="PF08125">
    <property type="entry name" value="Mannitol_dh_C"/>
    <property type="match status" value="1"/>
</dbReference>
<dbReference type="InterPro" id="IPR013118">
    <property type="entry name" value="Mannitol_DH_C"/>
</dbReference>